<reference evidence="1 2" key="1">
    <citation type="submission" date="2019-01" db="EMBL/GenBank/DDBJ databases">
        <title>Sequencing of cultivated peanut Arachis hypogaea provides insights into genome evolution and oil improvement.</title>
        <authorList>
            <person name="Chen X."/>
        </authorList>
    </citation>
    <scope>NUCLEOTIDE SEQUENCE [LARGE SCALE GENOMIC DNA]</scope>
    <source>
        <strain evidence="2">cv. Fuhuasheng</strain>
        <tissue evidence="1">Leaves</tissue>
    </source>
</reference>
<sequence>MVCHFFSETLKRQRTIQQMELDDLLKQGAGQRNPHFKAGNHNRHWGYEGRKSKYLEEVAARIEAAKKNLREKRDGGAEKRNARAAILIFYNYQLVINIRQRTIQQMELDDLLKQGAGQRNPHFKAGNHNRHWGYEGRVYPEPGVGGRK</sequence>
<dbReference type="AlphaFoldDB" id="A0A444YU67"/>
<gene>
    <name evidence="1" type="ORF">Ahy_B06g085327</name>
</gene>
<comment type="caution">
    <text evidence="1">The sequence shown here is derived from an EMBL/GenBank/DDBJ whole genome shotgun (WGS) entry which is preliminary data.</text>
</comment>
<protein>
    <submittedName>
        <fullName evidence="1">Uncharacterized protein</fullName>
    </submittedName>
</protein>
<proteinExistence type="predicted"/>
<keyword evidence="2" id="KW-1185">Reference proteome</keyword>
<dbReference type="EMBL" id="SDMP01000016">
    <property type="protein sequence ID" value="RYR05456.1"/>
    <property type="molecule type" value="Genomic_DNA"/>
</dbReference>
<evidence type="ECO:0000313" key="2">
    <source>
        <dbReference type="Proteomes" id="UP000289738"/>
    </source>
</evidence>
<organism evidence="1 2">
    <name type="scientific">Arachis hypogaea</name>
    <name type="common">Peanut</name>
    <dbReference type="NCBI Taxonomy" id="3818"/>
    <lineage>
        <taxon>Eukaryota</taxon>
        <taxon>Viridiplantae</taxon>
        <taxon>Streptophyta</taxon>
        <taxon>Embryophyta</taxon>
        <taxon>Tracheophyta</taxon>
        <taxon>Spermatophyta</taxon>
        <taxon>Magnoliopsida</taxon>
        <taxon>eudicotyledons</taxon>
        <taxon>Gunneridae</taxon>
        <taxon>Pentapetalae</taxon>
        <taxon>rosids</taxon>
        <taxon>fabids</taxon>
        <taxon>Fabales</taxon>
        <taxon>Fabaceae</taxon>
        <taxon>Papilionoideae</taxon>
        <taxon>50 kb inversion clade</taxon>
        <taxon>dalbergioids sensu lato</taxon>
        <taxon>Dalbergieae</taxon>
        <taxon>Pterocarpus clade</taxon>
        <taxon>Arachis</taxon>
    </lineage>
</organism>
<name>A0A444YU67_ARAHY</name>
<evidence type="ECO:0000313" key="1">
    <source>
        <dbReference type="EMBL" id="RYR05456.1"/>
    </source>
</evidence>
<dbReference type="Proteomes" id="UP000289738">
    <property type="component" value="Chromosome B06"/>
</dbReference>
<accession>A0A444YU67</accession>